<dbReference type="OrthoDB" id="7697131at2759"/>
<evidence type="ECO:0000256" key="1">
    <source>
        <dbReference type="SAM" id="MobiDB-lite"/>
    </source>
</evidence>
<feature type="domain" description="Reverse transcriptase" evidence="2">
    <location>
        <begin position="4"/>
        <end position="149"/>
    </location>
</feature>
<reference evidence="3 4" key="1">
    <citation type="submission" date="2020-02" db="EMBL/GenBank/DDBJ databases">
        <authorList>
            <person name="Ferguson B K."/>
        </authorList>
    </citation>
    <scope>NUCLEOTIDE SEQUENCE [LARGE SCALE GENOMIC DNA]</scope>
</reference>
<evidence type="ECO:0000313" key="4">
    <source>
        <dbReference type="Proteomes" id="UP000479190"/>
    </source>
</evidence>
<evidence type="ECO:0000313" key="3">
    <source>
        <dbReference type="EMBL" id="CAB0031906.1"/>
    </source>
</evidence>
<sequence>MMSNSLKGVFLDPRHASDKQYGYREGRSTTALIREVIRQKNIVLAIMFDVTGAFDHLRWELLEELKRRDCPSDLLLLVGSYLSDRRVSVQGVSDTITHKLSKGCPQGFILGPSFWNLCADELLRTIEQAGGLGYMYADDLIILVMARSRRESKMGNDAQQRHDAVQRSFCADNSICNGSVVPASQRDDTKRYAEISENTTTASMQSLRHDTDRGITSNVWSSALGLGDQEEIPHWQSEERALECAKEKKPNDFYDYINVLLGGAETALKEEVGEGYTDDMLKALTSIALDMFIKGLPADICRSVDAIKPKDLEEALKEAVRIEQRMAAHIIPDTRYQRYPKEGNSSHHQPPRPYYPEESRSQHRNEHAPFVGYINGQGDYYPEYVEFNEHPPMPVEEYPRPDEHCPWIGYVQTQQPRYGHAARPVYPYSFNRQEYDRNQANYSRNPDYNPYPYGPVFRSGEIPRPHYPRRDEPVVYASNARPTYGARATPPQEFRQYPAAYAPRQYSNMTYNQKPSK</sequence>
<dbReference type="EMBL" id="CADCXV010000659">
    <property type="protein sequence ID" value="CAB0031906.1"/>
    <property type="molecule type" value="Genomic_DNA"/>
</dbReference>
<dbReference type="InterPro" id="IPR000477">
    <property type="entry name" value="RT_dom"/>
</dbReference>
<evidence type="ECO:0000259" key="2">
    <source>
        <dbReference type="Pfam" id="PF00078"/>
    </source>
</evidence>
<feature type="region of interest" description="Disordered" evidence="1">
    <location>
        <begin position="333"/>
        <end position="363"/>
    </location>
</feature>
<proteinExistence type="predicted"/>
<gene>
    <name evidence="3" type="ORF">TBRA_LOCUS3862</name>
</gene>
<dbReference type="AlphaFoldDB" id="A0A6H5I5Q1"/>
<feature type="compositionally biased region" description="Basic and acidic residues" evidence="1">
    <location>
        <begin position="335"/>
        <end position="345"/>
    </location>
</feature>
<name>A0A6H5I5Q1_9HYME</name>
<dbReference type="PANTHER" id="PTHR19446">
    <property type="entry name" value="REVERSE TRANSCRIPTASES"/>
    <property type="match status" value="1"/>
</dbReference>
<accession>A0A6H5I5Q1</accession>
<protein>
    <recommendedName>
        <fullName evidence="2">Reverse transcriptase domain-containing protein</fullName>
    </recommendedName>
</protein>
<organism evidence="3 4">
    <name type="scientific">Trichogramma brassicae</name>
    <dbReference type="NCBI Taxonomy" id="86971"/>
    <lineage>
        <taxon>Eukaryota</taxon>
        <taxon>Metazoa</taxon>
        <taxon>Ecdysozoa</taxon>
        <taxon>Arthropoda</taxon>
        <taxon>Hexapoda</taxon>
        <taxon>Insecta</taxon>
        <taxon>Pterygota</taxon>
        <taxon>Neoptera</taxon>
        <taxon>Endopterygota</taxon>
        <taxon>Hymenoptera</taxon>
        <taxon>Apocrita</taxon>
        <taxon>Proctotrupomorpha</taxon>
        <taxon>Chalcidoidea</taxon>
        <taxon>Trichogrammatidae</taxon>
        <taxon>Trichogramma</taxon>
    </lineage>
</organism>
<keyword evidence="4" id="KW-1185">Reference proteome</keyword>
<dbReference type="Pfam" id="PF00078">
    <property type="entry name" value="RVT_1"/>
    <property type="match status" value="1"/>
</dbReference>
<dbReference type="Proteomes" id="UP000479190">
    <property type="component" value="Unassembled WGS sequence"/>
</dbReference>